<evidence type="ECO:0000256" key="5">
    <source>
        <dbReference type="ARBA" id="ARBA00022912"/>
    </source>
</evidence>
<dbReference type="InterPro" id="IPR000387">
    <property type="entry name" value="Tyr_Pase_dom"/>
</dbReference>
<dbReference type="InterPro" id="IPR016130">
    <property type="entry name" value="Tyr_Pase_AS"/>
</dbReference>
<dbReference type="GO" id="GO:0051301">
    <property type="term" value="P:cell division"/>
    <property type="evidence" value="ECO:0007669"/>
    <property type="project" value="UniProtKB-KW"/>
</dbReference>
<dbReference type="PANTHER" id="PTHR23339">
    <property type="entry name" value="TYROSINE SPECIFIC PROTEIN PHOSPHATASE AND DUAL SPECIFICITY PROTEIN PHOSPHATASE"/>
    <property type="match status" value="1"/>
</dbReference>
<feature type="compositionally biased region" description="Basic and acidic residues" evidence="7">
    <location>
        <begin position="513"/>
        <end position="532"/>
    </location>
</feature>
<evidence type="ECO:0000256" key="4">
    <source>
        <dbReference type="ARBA" id="ARBA00022801"/>
    </source>
</evidence>
<dbReference type="PROSITE" id="PS00383">
    <property type="entry name" value="TYR_PHOSPHATASE_1"/>
    <property type="match status" value="1"/>
</dbReference>
<accession>A0A8K0D2T5</accession>
<dbReference type="SUPFAM" id="SSF52799">
    <property type="entry name" value="(Phosphotyrosine protein) phosphatases II"/>
    <property type="match status" value="2"/>
</dbReference>
<dbReference type="InterPro" id="IPR000340">
    <property type="entry name" value="Dual-sp_phosphatase_cat-dom"/>
</dbReference>
<dbReference type="CDD" id="cd14499">
    <property type="entry name" value="CDC14_C"/>
    <property type="match status" value="1"/>
</dbReference>
<evidence type="ECO:0000256" key="6">
    <source>
        <dbReference type="ARBA" id="ARBA00023306"/>
    </source>
</evidence>
<proteinExistence type="inferred from homology"/>
<gene>
    <name evidence="10" type="ORF">ILUMI_10163</name>
</gene>
<evidence type="ECO:0000256" key="7">
    <source>
        <dbReference type="SAM" id="MobiDB-lite"/>
    </source>
</evidence>
<comment type="similarity">
    <text evidence="1">Belongs to the protein-tyrosine phosphatase family. Non-receptor class CDC14 subfamily.</text>
</comment>
<dbReference type="SMART" id="SM00195">
    <property type="entry name" value="DSPc"/>
    <property type="match status" value="1"/>
</dbReference>
<dbReference type="EC" id="3.1.3.48" evidence="2"/>
<evidence type="ECO:0000256" key="2">
    <source>
        <dbReference type="ARBA" id="ARBA00013064"/>
    </source>
</evidence>
<dbReference type="InterPro" id="IPR044506">
    <property type="entry name" value="CDC14_C"/>
</dbReference>
<dbReference type="EMBL" id="VTPC01005435">
    <property type="protein sequence ID" value="KAF2896016.1"/>
    <property type="molecule type" value="Genomic_DNA"/>
</dbReference>
<dbReference type="PROSITE" id="PS50056">
    <property type="entry name" value="TYR_PHOSPHATASE_2"/>
    <property type="match status" value="1"/>
</dbReference>
<feature type="domain" description="Tyrosine specific protein phosphatases" evidence="9">
    <location>
        <begin position="276"/>
        <end position="338"/>
    </location>
</feature>
<feature type="region of interest" description="Disordered" evidence="7">
    <location>
        <begin position="513"/>
        <end position="650"/>
    </location>
</feature>
<dbReference type="AlphaFoldDB" id="A0A8K0D2T5"/>
<protein>
    <recommendedName>
        <fullName evidence="2">protein-tyrosine-phosphatase</fullName>
        <ecNumber evidence="2">3.1.3.48</ecNumber>
    </recommendedName>
</protein>
<dbReference type="FunFam" id="3.90.190.10:FF:000006">
    <property type="entry name" value="Dual specificity protein phosphatase CDC14B"/>
    <property type="match status" value="1"/>
</dbReference>
<dbReference type="InterPro" id="IPR020422">
    <property type="entry name" value="TYR_PHOSPHATASE_DUAL_dom"/>
</dbReference>
<sequence>MFAVPSEDFLNYRLIMEGFYYDAEIEHITEIVKNNLYFAVLEGEHNKIIKNTHDTYYFSVDDELVYVNYYFDFGPLNISCLYKYCHKLNNYLQYAQGIKRVVHYTTSSPIKRVNAAFLIGSYSIIYLKMDPKDIYHILITTGGPFKSFVDASQGISQYTIRLLDCFYAIQKALTFNFFNFTDFNVNEYDLHDKLQNGDMNWLLPRKFLAFIGPTDNELLNGHPPDFYIKYFLENDIKTVIRLNNKLYNAAVFTQAGIEHYDLFFPDGTVPTKQILIRFLELSETARAAIAVHCKAGLGRTGSLIGAYIIKHYRMTAREAIAWMRICRPGSVIGQQQGWLEKIENWLWRQGSQYRLHHFGEGDKIPHHKYGIYSKEWPKEREKVIRHVQRRRLENQSHCSRAKSVIESPARRDNLLPPENLVRSSINTKRSALKSPHNNQKQLIMLDKDDENKRISKLLGKIQKNTQILSRSGKPLDAKDIYRIQDLSNQPYQEETSSAGNRIKSKRLVNSSKYKESLEFDSSSQDRRPESSKQKRATHLKPKRRNQSESREQIGENRPGARIRRQFVENLEQTQGDKLNEIKAQRLASTSESENDANKGKLGKPRRRLGNVTNTDVYGKPKASTSKKHETETVPLKRSHYEQQHMYPSRS</sequence>
<dbReference type="OrthoDB" id="266663at2759"/>
<keyword evidence="4" id="KW-0378">Hydrolase</keyword>
<dbReference type="Proteomes" id="UP000801492">
    <property type="component" value="Unassembled WGS sequence"/>
</dbReference>
<keyword evidence="6" id="KW-0131">Cell cycle</keyword>
<evidence type="ECO:0000313" key="10">
    <source>
        <dbReference type="EMBL" id="KAF2896016.1"/>
    </source>
</evidence>
<dbReference type="PROSITE" id="PS50054">
    <property type="entry name" value="TYR_PHOSPHATASE_DUAL"/>
    <property type="match status" value="1"/>
</dbReference>
<evidence type="ECO:0000256" key="1">
    <source>
        <dbReference type="ARBA" id="ARBA00007315"/>
    </source>
</evidence>
<keyword evidence="11" id="KW-1185">Reference proteome</keyword>
<feature type="domain" description="Tyrosine-protein phosphatase" evidence="8">
    <location>
        <begin position="198"/>
        <end position="351"/>
    </location>
</feature>
<dbReference type="InterPro" id="IPR029260">
    <property type="entry name" value="DSPn"/>
</dbReference>
<feature type="compositionally biased region" description="Basic and acidic residues" evidence="7">
    <location>
        <begin position="545"/>
        <end position="554"/>
    </location>
</feature>
<feature type="compositionally biased region" description="Basic residues" evidence="7">
    <location>
        <begin position="533"/>
        <end position="544"/>
    </location>
</feature>
<reference evidence="10" key="1">
    <citation type="submission" date="2019-08" db="EMBL/GenBank/DDBJ databases">
        <title>The genome of the North American firefly Photinus pyralis.</title>
        <authorList>
            <consortium name="Photinus pyralis genome working group"/>
            <person name="Fallon T.R."/>
            <person name="Sander Lower S.E."/>
            <person name="Weng J.-K."/>
        </authorList>
    </citation>
    <scope>NUCLEOTIDE SEQUENCE</scope>
    <source>
        <strain evidence="10">TRF0915ILg1</strain>
        <tissue evidence="10">Whole body</tissue>
    </source>
</reference>
<comment type="caution">
    <text evidence="10">The sequence shown here is derived from an EMBL/GenBank/DDBJ whole genome shotgun (WGS) entry which is preliminary data.</text>
</comment>
<organism evidence="10 11">
    <name type="scientific">Ignelater luminosus</name>
    <name type="common">Cucubano</name>
    <name type="synonym">Pyrophorus luminosus</name>
    <dbReference type="NCBI Taxonomy" id="2038154"/>
    <lineage>
        <taxon>Eukaryota</taxon>
        <taxon>Metazoa</taxon>
        <taxon>Ecdysozoa</taxon>
        <taxon>Arthropoda</taxon>
        <taxon>Hexapoda</taxon>
        <taxon>Insecta</taxon>
        <taxon>Pterygota</taxon>
        <taxon>Neoptera</taxon>
        <taxon>Endopterygota</taxon>
        <taxon>Coleoptera</taxon>
        <taxon>Polyphaga</taxon>
        <taxon>Elateriformia</taxon>
        <taxon>Elateroidea</taxon>
        <taxon>Elateridae</taxon>
        <taxon>Agrypninae</taxon>
        <taxon>Pyrophorini</taxon>
        <taxon>Ignelater</taxon>
    </lineage>
</organism>
<dbReference type="Pfam" id="PF00782">
    <property type="entry name" value="DSPc"/>
    <property type="match status" value="1"/>
</dbReference>
<evidence type="ECO:0000259" key="8">
    <source>
        <dbReference type="PROSITE" id="PS50054"/>
    </source>
</evidence>
<keyword evidence="5" id="KW-0904">Protein phosphatase</keyword>
<evidence type="ECO:0000313" key="11">
    <source>
        <dbReference type="Proteomes" id="UP000801492"/>
    </source>
</evidence>
<dbReference type="Pfam" id="PF14671">
    <property type="entry name" value="DSPn"/>
    <property type="match status" value="1"/>
</dbReference>
<dbReference type="CDD" id="cd17657">
    <property type="entry name" value="CDC14_N"/>
    <property type="match status" value="1"/>
</dbReference>
<dbReference type="Gene3D" id="3.90.190.10">
    <property type="entry name" value="Protein tyrosine phosphatase superfamily"/>
    <property type="match status" value="2"/>
</dbReference>
<dbReference type="GO" id="GO:0004725">
    <property type="term" value="F:protein tyrosine phosphatase activity"/>
    <property type="evidence" value="ECO:0007669"/>
    <property type="project" value="UniProtKB-EC"/>
</dbReference>
<keyword evidence="3" id="KW-0132">Cell division</keyword>
<evidence type="ECO:0000259" key="9">
    <source>
        <dbReference type="PROSITE" id="PS50056"/>
    </source>
</evidence>
<name>A0A8K0D2T5_IGNLU</name>
<dbReference type="InterPro" id="IPR029021">
    <property type="entry name" value="Prot-tyrosine_phosphatase-like"/>
</dbReference>
<dbReference type="InterPro" id="IPR050561">
    <property type="entry name" value="PTP"/>
</dbReference>
<evidence type="ECO:0000256" key="3">
    <source>
        <dbReference type="ARBA" id="ARBA00022618"/>
    </source>
</evidence>